<dbReference type="GO" id="GO:0004197">
    <property type="term" value="F:cysteine-type endopeptidase activity"/>
    <property type="evidence" value="ECO:0007669"/>
    <property type="project" value="InterPro"/>
</dbReference>
<proteinExistence type="inferred from homology"/>
<dbReference type="OrthoDB" id="3223806at2759"/>
<comment type="caution">
    <text evidence="3">The sequence shown here is derived from an EMBL/GenBank/DDBJ whole genome shotgun (WGS) entry which is preliminary data.</text>
</comment>
<dbReference type="GO" id="GO:0006508">
    <property type="term" value="P:proteolysis"/>
    <property type="evidence" value="ECO:0007669"/>
    <property type="project" value="InterPro"/>
</dbReference>
<dbReference type="AlphaFoldDB" id="A0A4Y9YYJ8"/>
<gene>
    <name evidence="3" type="ORF">EVG20_g4403</name>
</gene>
<protein>
    <recommendedName>
        <fullName evidence="2">Peptidase C14 caspase domain-containing protein</fullName>
    </recommendedName>
</protein>
<name>A0A4Y9YYJ8_9AGAM</name>
<accession>A0A4Y9YYJ8</accession>
<dbReference type="Proteomes" id="UP000298327">
    <property type="component" value="Unassembled WGS sequence"/>
</dbReference>
<dbReference type="PANTHER" id="PTHR48104">
    <property type="entry name" value="METACASPASE-4"/>
    <property type="match status" value="1"/>
</dbReference>
<dbReference type="GO" id="GO:0005737">
    <property type="term" value="C:cytoplasm"/>
    <property type="evidence" value="ECO:0007669"/>
    <property type="project" value="TreeGrafter"/>
</dbReference>
<evidence type="ECO:0000313" key="4">
    <source>
        <dbReference type="Proteomes" id="UP000298327"/>
    </source>
</evidence>
<dbReference type="EMBL" id="SEOQ01000226">
    <property type="protein sequence ID" value="TFY66683.1"/>
    <property type="molecule type" value="Genomic_DNA"/>
</dbReference>
<dbReference type="Gene3D" id="3.40.50.1460">
    <property type="match status" value="1"/>
</dbReference>
<comment type="similarity">
    <text evidence="1">Belongs to the peptidase C14B family.</text>
</comment>
<organism evidence="3 4">
    <name type="scientific">Dentipellis fragilis</name>
    <dbReference type="NCBI Taxonomy" id="205917"/>
    <lineage>
        <taxon>Eukaryota</taxon>
        <taxon>Fungi</taxon>
        <taxon>Dikarya</taxon>
        <taxon>Basidiomycota</taxon>
        <taxon>Agaricomycotina</taxon>
        <taxon>Agaricomycetes</taxon>
        <taxon>Russulales</taxon>
        <taxon>Hericiaceae</taxon>
        <taxon>Dentipellis</taxon>
    </lineage>
</organism>
<evidence type="ECO:0000313" key="3">
    <source>
        <dbReference type="EMBL" id="TFY66683.1"/>
    </source>
</evidence>
<evidence type="ECO:0000256" key="1">
    <source>
        <dbReference type="ARBA" id="ARBA00009005"/>
    </source>
</evidence>
<dbReference type="InterPro" id="IPR011600">
    <property type="entry name" value="Pept_C14_caspase"/>
</dbReference>
<dbReference type="InterPro" id="IPR050452">
    <property type="entry name" value="Metacaspase"/>
</dbReference>
<keyword evidence="4" id="KW-1185">Reference proteome</keyword>
<feature type="domain" description="Peptidase C14 caspase" evidence="2">
    <location>
        <begin position="53"/>
        <end position="285"/>
    </location>
</feature>
<dbReference type="Pfam" id="PF00656">
    <property type="entry name" value="Peptidase_C14"/>
    <property type="match status" value="1"/>
</dbReference>
<sequence>MRAAGANTGLRHVREASTAAAALHRGVRTHLGTVGSAFTEGRVQLFRMASRLFALIIGIDQYKSGDIWNLTSCVDDALNIKRWLLSDLNVPRDQVCLLLDEKATKRTIEDKFVSHLVSNPAIQPGDAILIYFAGHGTSVVAPEGWCKNNALHTQILCSYDYDTKGKGGRVSGISDWSMHAMLHDLCQAKGDNITLLLDCCFSPARSRLNTLTRQCTRWTPTTKVTTDDLYAGLWPGAQALKVPGHGQGFYQKTATTHVALLASSLGERAMEDKEGGRFTVALLEAKDTIQLHRTSCAELAAHLPIREDSQHVVCIGQHRKRAMFGGAPFVSDSRFVPATPTEKNIRIDAGAIHGIVEGTVFSIHEHNYSGSLNPVLATLHAFEVHPTWCLARSKFPLHHMLDAGWARITHWNNKTPFRVHLKKTCSSFMQWWRLHRQLPSKKQEGSVGGFNVRRVKKACQADISVQAVDQHIAIERHDNLVRNGRSSVVYAPVKDPTADLSAIDAAARFHLHLHRRNSLAPLRDHVSVKLYRLDRDSWKIHGQNHLVDGKATIAHDKGALFAVSLENKSGMDLWPYLFWMDAGGYNISSVYHPDPSVVLPPLPDGAQFLIGTGSAGSEALAFHLNDGETSNTGFLKLFISTVYVPMGIVEQGPSAGFGDVNRVPITPVGSKPSSPIATEPVKELWDSLTAAVTIVRGD</sequence>
<reference evidence="3 4" key="1">
    <citation type="submission" date="2019-02" db="EMBL/GenBank/DDBJ databases">
        <title>Genome sequencing of the rare red list fungi Dentipellis fragilis.</title>
        <authorList>
            <person name="Buettner E."/>
            <person name="Kellner H."/>
        </authorList>
    </citation>
    <scope>NUCLEOTIDE SEQUENCE [LARGE SCALE GENOMIC DNA]</scope>
    <source>
        <strain evidence="3 4">DSM 105465</strain>
    </source>
</reference>
<dbReference type="PANTHER" id="PTHR48104:SF30">
    <property type="entry name" value="METACASPASE-1"/>
    <property type="match status" value="1"/>
</dbReference>
<evidence type="ECO:0000259" key="2">
    <source>
        <dbReference type="Pfam" id="PF00656"/>
    </source>
</evidence>